<reference evidence="5" key="2">
    <citation type="submission" date="2023-01" db="EMBL/GenBank/DDBJ databases">
        <authorList>
            <person name="Petersen C."/>
        </authorList>
    </citation>
    <scope>NUCLEOTIDE SEQUENCE</scope>
    <source>
        <strain evidence="5">IBT 17514</strain>
    </source>
</reference>
<name>A0AAD6MRU2_9EURO</name>
<evidence type="ECO:0000256" key="4">
    <source>
        <dbReference type="ARBA" id="ARBA00023239"/>
    </source>
</evidence>
<dbReference type="InterPro" id="IPR001533">
    <property type="entry name" value="Pterin_deHydtase"/>
</dbReference>
<evidence type="ECO:0000256" key="1">
    <source>
        <dbReference type="ARBA" id="ARBA00001554"/>
    </source>
</evidence>
<sequence>MAEASVNIKVAEGEDRELVQTEIETLIHQSGWELVGDDTIRKTFYFKTYTKVLDFNNLIGKFSSATFEWTSYSPPGLSEKDVIMAKYCEEQAREIGDVKAQDAPSCHGPKTAKA</sequence>
<organism evidence="5 6">
    <name type="scientific">Penicillium malachiteum</name>
    <dbReference type="NCBI Taxonomy" id="1324776"/>
    <lineage>
        <taxon>Eukaryota</taxon>
        <taxon>Fungi</taxon>
        <taxon>Dikarya</taxon>
        <taxon>Ascomycota</taxon>
        <taxon>Pezizomycotina</taxon>
        <taxon>Eurotiomycetes</taxon>
        <taxon>Eurotiomycetidae</taxon>
        <taxon>Eurotiales</taxon>
        <taxon>Aspergillaceae</taxon>
        <taxon>Penicillium</taxon>
    </lineage>
</organism>
<dbReference type="EMBL" id="JAQJAN010000019">
    <property type="protein sequence ID" value="KAJ5709268.1"/>
    <property type="molecule type" value="Genomic_DNA"/>
</dbReference>
<dbReference type="InterPro" id="IPR036428">
    <property type="entry name" value="PCD_sf"/>
</dbReference>
<comment type="caution">
    <text evidence="5">The sequence shown here is derived from an EMBL/GenBank/DDBJ whole genome shotgun (WGS) entry which is preliminary data.</text>
</comment>
<reference evidence="5" key="1">
    <citation type="journal article" date="2023" name="IMA Fungus">
        <title>Comparative genomic study of the Penicillium genus elucidates a diverse pangenome and 15 lateral gene transfer events.</title>
        <authorList>
            <person name="Petersen C."/>
            <person name="Sorensen T."/>
            <person name="Nielsen M.R."/>
            <person name="Sondergaard T.E."/>
            <person name="Sorensen J.L."/>
            <person name="Fitzpatrick D.A."/>
            <person name="Frisvad J.C."/>
            <person name="Nielsen K.L."/>
        </authorList>
    </citation>
    <scope>NUCLEOTIDE SEQUENCE</scope>
    <source>
        <strain evidence="5">IBT 17514</strain>
    </source>
</reference>
<evidence type="ECO:0000256" key="2">
    <source>
        <dbReference type="ARBA" id="ARBA00006472"/>
    </source>
</evidence>
<keyword evidence="6" id="KW-1185">Reference proteome</keyword>
<dbReference type="Proteomes" id="UP001215712">
    <property type="component" value="Unassembled WGS sequence"/>
</dbReference>
<dbReference type="Pfam" id="PF01329">
    <property type="entry name" value="Pterin_4a"/>
    <property type="match status" value="1"/>
</dbReference>
<evidence type="ECO:0000313" key="5">
    <source>
        <dbReference type="EMBL" id="KAJ5709268.1"/>
    </source>
</evidence>
<keyword evidence="4" id="KW-0456">Lyase</keyword>
<evidence type="ECO:0000256" key="3">
    <source>
        <dbReference type="ARBA" id="ARBA00013252"/>
    </source>
</evidence>
<accession>A0AAD6MRU2</accession>
<comment type="catalytic activity">
    <reaction evidence="1">
        <text>(4aS,6R)-4a-hydroxy-L-erythro-5,6,7,8-tetrahydrobiopterin = (6R)-L-erythro-6,7-dihydrobiopterin + H2O</text>
        <dbReference type="Rhea" id="RHEA:11920"/>
        <dbReference type="ChEBI" id="CHEBI:15377"/>
        <dbReference type="ChEBI" id="CHEBI:15642"/>
        <dbReference type="ChEBI" id="CHEBI:43120"/>
        <dbReference type="EC" id="4.2.1.96"/>
    </reaction>
</comment>
<dbReference type="GO" id="GO:0008124">
    <property type="term" value="F:4-alpha-hydroxytetrahydrobiopterin dehydratase activity"/>
    <property type="evidence" value="ECO:0007669"/>
    <property type="project" value="UniProtKB-EC"/>
</dbReference>
<dbReference type="Gene3D" id="3.30.1360.20">
    <property type="entry name" value="Transcriptional coactivator/pterin dehydratase"/>
    <property type="match status" value="1"/>
</dbReference>
<dbReference type="EC" id="4.2.1.96" evidence="3"/>
<evidence type="ECO:0000313" key="6">
    <source>
        <dbReference type="Proteomes" id="UP001215712"/>
    </source>
</evidence>
<protein>
    <recommendedName>
        <fullName evidence="3">4a-hydroxytetrahydrobiopterin dehydratase</fullName>
        <ecNumber evidence="3">4.2.1.96</ecNumber>
    </recommendedName>
</protein>
<dbReference type="AlphaFoldDB" id="A0AAD6MRU2"/>
<dbReference type="SUPFAM" id="SSF55248">
    <property type="entry name" value="PCD-like"/>
    <property type="match status" value="1"/>
</dbReference>
<dbReference type="GO" id="GO:0006729">
    <property type="term" value="P:tetrahydrobiopterin biosynthetic process"/>
    <property type="evidence" value="ECO:0007669"/>
    <property type="project" value="InterPro"/>
</dbReference>
<gene>
    <name evidence="5" type="ORF">N7493_010602</name>
</gene>
<comment type="similarity">
    <text evidence="2">Belongs to the pterin-4-alpha-carbinolamine dehydratase family.</text>
</comment>
<proteinExistence type="inferred from homology"/>